<feature type="compositionally biased region" description="Basic and acidic residues" evidence="2">
    <location>
        <begin position="187"/>
        <end position="204"/>
    </location>
</feature>
<dbReference type="InParanoid" id="A0A1D6LC47"/>
<dbReference type="eggNOG" id="ENOG502QZ02">
    <property type="taxonomic scope" value="Eukaryota"/>
</dbReference>
<evidence type="ECO:0000256" key="1">
    <source>
        <dbReference type="SAM" id="Coils"/>
    </source>
</evidence>
<protein>
    <submittedName>
        <fullName evidence="3">Ribonuclease P protein subunit P38-related</fullName>
    </submittedName>
</protein>
<organism evidence="3">
    <name type="scientific">Zea mays</name>
    <name type="common">Maize</name>
    <dbReference type="NCBI Taxonomy" id="4577"/>
    <lineage>
        <taxon>Eukaryota</taxon>
        <taxon>Viridiplantae</taxon>
        <taxon>Streptophyta</taxon>
        <taxon>Embryophyta</taxon>
        <taxon>Tracheophyta</taxon>
        <taxon>Spermatophyta</taxon>
        <taxon>Magnoliopsida</taxon>
        <taxon>Liliopsida</taxon>
        <taxon>Poales</taxon>
        <taxon>Poaceae</taxon>
        <taxon>PACMAD clade</taxon>
        <taxon>Panicoideae</taxon>
        <taxon>Andropogonodae</taxon>
        <taxon>Andropogoneae</taxon>
        <taxon>Tripsacinae</taxon>
        <taxon>Zea</taxon>
    </lineage>
</organism>
<sequence>MAAESARPPSPPRDSGCPAGAGDSTSSQLTATYLGVSFALFLATLPSGTAARHVASLQSRGRLLASRLLAAEDQLRQLRARRREDARANARAAEIFAGHRAAWMEAERRLQARAAAAADEAASLRAHLADAEADAAALRARAERLEREAAERDELLTALLAATSRAGYSGGGPLPRVHDGEEQEEEERARHDARGEREPEHEQDPLPAPPLDHAADTTDAEALAAAAALYAQQRQKHDDDFYTAAMAASGMPPWMEMDRSKAWQDLKYDTIESTYNTKHAVPRRESPWKVDVESSGVPAKLRLLEQELLNLEKVVNGDLSKIPLVMRKQVKRYQTLAGKIDDLCKRMKVKPNGYVFVQQTSDPCDSTLNSEFRTQRQTEFLLEAFHLQHRATETRQKLGTLQAETAKGSFGDELTAEAKMCTRRALSSIRNNFKEIQRSLEIWLARILGDLEGMLARDGASRIREYFLSPYTSAVR</sequence>
<dbReference type="ExpressionAtlas" id="A0A1D6LC47">
    <property type="expression patterns" value="baseline and differential"/>
</dbReference>
<proteinExistence type="predicted"/>
<dbReference type="FunCoup" id="A0A1D6LC47">
    <property type="interactions" value="1571"/>
</dbReference>
<reference evidence="3" key="1">
    <citation type="submission" date="2015-12" db="EMBL/GenBank/DDBJ databases">
        <title>Update maize B73 reference genome by single molecule sequencing technologies.</title>
        <authorList>
            <consortium name="Maize Genome Sequencing Project"/>
            <person name="Ware D."/>
        </authorList>
    </citation>
    <scope>NUCLEOTIDE SEQUENCE [LARGE SCALE GENOMIC DNA]</scope>
    <source>
        <tissue evidence="3">Seedling</tissue>
    </source>
</reference>
<dbReference type="EMBL" id="CM007647">
    <property type="protein sequence ID" value="ONM11664.1"/>
    <property type="molecule type" value="Genomic_DNA"/>
</dbReference>
<evidence type="ECO:0000256" key="2">
    <source>
        <dbReference type="SAM" id="MobiDB-lite"/>
    </source>
</evidence>
<dbReference type="PANTHER" id="PTHR47747:SF3">
    <property type="entry name" value="OS03G0853600 PROTEIN"/>
    <property type="match status" value="1"/>
</dbReference>
<dbReference type="OMA" id="ARYPFVQ"/>
<gene>
    <name evidence="3" type="ORF">ZEAMMB73_Zm00001d034878</name>
</gene>
<name>A0A1D6LC47_MAIZE</name>
<dbReference type="AlphaFoldDB" id="A0A1D6LC47"/>
<dbReference type="IntAct" id="A0A1D6LC47">
    <property type="interactions" value="2"/>
</dbReference>
<dbReference type="PANTHER" id="PTHR47747">
    <property type="entry name" value="RIBONUCLEASE P PROTEIN SUBUNIT P38-LIKE PROTEIN"/>
    <property type="match status" value="1"/>
</dbReference>
<accession>A0A1D6LC47</accession>
<feature type="coiled-coil region" evidence="1">
    <location>
        <begin position="114"/>
        <end position="155"/>
    </location>
</feature>
<keyword evidence="1" id="KW-0175">Coiled coil</keyword>
<feature type="region of interest" description="Disordered" evidence="2">
    <location>
        <begin position="1"/>
        <end position="24"/>
    </location>
</feature>
<dbReference type="SMR" id="A0A1D6LC47"/>
<accession>A0A317Y019</accession>
<dbReference type="PaxDb" id="4577-GRMZM2G099987_P03"/>
<evidence type="ECO:0000313" key="3">
    <source>
        <dbReference type="EMBL" id="ONM11664.1"/>
    </source>
</evidence>
<feature type="region of interest" description="Disordered" evidence="2">
    <location>
        <begin position="167"/>
        <end position="214"/>
    </location>
</feature>